<reference evidence="3" key="2">
    <citation type="submission" date="2019-09" db="EMBL/GenBank/DDBJ databases">
        <authorList>
            <consortium name="PulseNet: The National Subtyping Network for Foodborne Disease Surveillance"/>
            <person name="Tarr C.L."/>
            <person name="Trees E."/>
            <person name="Katz L.S."/>
            <person name="Carleton-Romer H.A."/>
            <person name="Stroika S."/>
            <person name="Kucerova Z."/>
            <person name="Roache K.F."/>
            <person name="Sabol A.L."/>
            <person name="Besser J."/>
            <person name="Gerner-Smidt P."/>
        </authorList>
    </citation>
    <scope>NUCLEOTIDE SEQUENCE</scope>
    <source>
        <strain evidence="3">PNUSAS095932</strain>
    </source>
</reference>
<evidence type="ECO:0000256" key="1">
    <source>
        <dbReference type="SAM" id="Phobius"/>
    </source>
</evidence>
<feature type="transmembrane region" description="Helical" evidence="1">
    <location>
        <begin position="86"/>
        <end position="104"/>
    </location>
</feature>
<protein>
    <submittedName>
        <fullName evidence="3">Uncharacterized protein</fullName>
    </submittedName>
</protein>
<keyword evidence="1" id="KW-0812">Transmembrane</keyword>
<keyword evidence="1" id="KW-0472">Membrane</keyword>
<accession>A0A5Z2BG89</accession>
<keyword evidence="1" id="KW-1133">Transmembrane helix</keyword>
<reference evidence="2" key="1">
    <citation type="submission" date="2018-07" db="EMBL/GenBank/DDBJ databases">
        <authorList>
            <consortium name="GenomeTrakr network: Whole genome sequencing for foodborne pathogen traceback"/>
        </authorList>
    </citation>
    <scope>NUCLEOTIDE SEQUENCE</scope>
    <source>
        <strain evidence="2">WCU-WNC008</strain>
    </source>
</reference>
<proteinExistence type="predicted"/>
<evidence type="ECO:0000313" key="2">
    <source>
        <dbReference type="EMBL" id="EBP1436281.1"/>
    </source>
</evidence>
<comment type="caution">
    <text evidence="3">The sequence shown here is derived from an EMBL/GenBank/DDBJ whole genome shotgun (WGS) entry which is preliminary data.</text>
</comment>
<dbReference type="EMBL" id="AAGKUA010000037">
    <property type="protein sequence ID" value="EBP1436281.1"/>
    <property type="molecule type" value="Genomic_DNA"/>
</dbReference>
<evidence type="ECO:0000313" key="3">
    <source>
        <dbReference type="EMBL" id="ECR4062083.1"/>
    </source>
</evidence>
<dbReference type="AlphaFoldDB" id="A0A5Z2BG89"/>
<sequence length="108" mass="12299">MSSRENSTFQDKKALSNQSFNTGLSLTAIIPNPSRAAEGTPSFDVDISIVLFLRQYCACGPSYSNGEKQMWRFLERYMDAPWHKKLSIIILLILCSPFAIYNLLKILY</sequence>
<dbReference type="EMBL" id="AAKGBR010000002">
    <property type="protein sequence ID" value="ECR4062083.1"/>
    <property type="molecule type" value="Genomic_DNA"/>
</dbReference>
<gene>
    <name evidence="3" type="ORF">F1C90_08920</name>
    <name evidence="2" type="ORF">NF80_21985</name>
</gene>
<name>A0A5Z2BG89_SALER</name>
<organism evidence="3">
    <name type="scientific">Salmonella enterica</name>
    <name type="common">Salmonella choleraesuis</name>
    <dbReference type="NCBI Taxonomy" id="28901"/>
    <lineage>
        <taxon>Bacteria</taxon>
        <taxon>Pseudomonadati</taxon>
        <taxon>Pseudomonadota</taxon>
        <taxon>Gammaproteobacteria</taxon>
        <taxon>Enterobacterales</taxon>
        <taxon>Enterobacteriaceae</taxon>
        <taxon>Salmonella</taxon>
    </lineage>
</organism>